<comment type="caution">
    <text evidence="2">The sequence shown here is derived from an EMBL/GenBank/DDBJ whole genome shotgun (WGS) entry which is preliminary data.</text>
</comment>
<dbReference type="EMBL" id="LJJC01000004">
    <property type="protein sequence ID" value="KQL52543.1"/>
    <property type="molecule type" value="Genomic_DNA"/>
</dbReference>
<dbReference type="AlphaFoldDB" id="A0A0Q3WVC6"/>
<gene>
    <name evidence="2" type="ORF">AN964_02655</name>
</gene>
<evidence type="ECO:0000313" key="2">
    <source>
        <dbReference type="EMBL" id="KQL52543.1"/>
    </source>
</evidence>
<organism evidence="2 3">
    <name type="scientific">Heyndrickxia shackletonii</name>
    <dbReference type="NCBI Taxonomy" id="157838"/>
    <lineage>
        <taxon>Bacteria</taxon>
        <taxon>Bacillati</taxon>
        <taxon>Bacillota</taxon>
        <taxon>Bacilli</taxon>
        <taxon>Bacillales</taxon>
        <taxon>Bacillaceae</taxon>
        <taxon>Heyndrickxia</taxon>
    </lineage>
</organism>
<keyword evidence="3" id="KW-1185">Reference proteome</keyword>
<proteinExistence type="predicted"/>
<dbReference type="STRING" id="157838.AN964_02655"/>
<evidence type="ECO:0000256" key="1">
    <source>
        <dbReference type="SAM" id="Phobius"/>
    </source>
</evidence>
<sequence length="74" mass="8617">MVFLKLIGVILFTIIATLLQRPYLKTKTKREKWIYAIFIFFCLAIAALLIVKPDFPGPTQLVEKLYPPLLRTHK</sequence>
<evidence type="ECO:0000313" key="3">
    <source>
        <dbReference type="Proteomes" id="UP000051888"/>
    </source>
</evidence>
<accession>A0A0Q3WVC6</accession>
<keyword evidence="1" id="KW-0472">Membrane</keyword>
<name>A0A0Q3WVC6_9BACI</name>
<protein>
    <submittedName>
        <fullName evidence="2">Uncharacterized protein</fullName>
    </submittedName>
</protein>
<dbReference type="Proteomes" id="UP000051888">
    <property type="component" value="Unassembled WGS sequence"/>
</dbReference>
<feature type="transmembrane region" description="Helical" evidence="1">
    <location>
        <begin position="6"/>
        <end position="24"/>
    </location>
</feature>
<keyword evidence="1" id="KW-0812">Transmembrane</keyword>
<reference evidence="2 3" key="1">
    <citation type="submission" date="2015-09" db="EMBL/GenBank/DDBJ databases">
        <title>Genome sequencing project for genomic taxonomy and phylogenomics of Bacillus-like bacteria.</title>
        <authorList>
            <person name="Liu B."/>
            <person name="Wang J."/>
            <person name="Zhu Y."/>
            <person name="Liu G."/>
            <person name="Chen Q."/>
            <person name="Chen Z."/>
            <person name="Lan J."/>
            <person name="Che J."/>
            <person name="Ge C."/>
            <person name="Shi H."/>
            <person name="Pan Z."/>
            <person name="Liu X."/>
        </authorList>
    </citation>
    <scope>NUCLEOTIDE SEQUENCE [LARGE SCALE GENOMIC DNA]</scope>
    <source>
        <strain evidence="2 3">LMG 18435</strain>
    </source>
</reference>
<keyword evidence="1" id="KW-1133">Transmembrane helix</keyword>
<dbReference type="PATRIC" id="fig|157838.3.peg.585"/>
<feature type="transmembrane region" description="Helical" evidence="1">
    <location>
        <begin position="33"/>
        <end position="51"/>
    </location>
</feature>